<accession>A0ABT3MVB0</accession>
<reference evidence="2 3" key="1">
    <citation type="submission" date="2022-10" db="EMBL/GenBank/DDBJ databases">
        <title>High-quality genome sequences of two octocoral-associated bacteria, Endozoicomonas euniceicola EF212 and Endozoicomonas gorgoniicola PS125.</title>
        <authorList>
            <person name="Chiou Y.-J."/>
            <person name="Chen Y.-H."/>
        </authorList>
    </citation>
    <scope>NUCLEOTIDE SEQUENCE [LARGE SCALE GENOMIC DNA]</scope>
    <source>
        <strain evidence="2 3">PS125</strain>
    </source>
</reference>
<evidence type="ECO:0000313" key="2">
    <source>
        <dbReference type="EMBL" id="MCW7553326.1"/>
    </source>
</evidence>
<protein>
    <submittedName>
        <fullName evidence="2">Uncharacterized protein</fullName>
    </submittedName>
</protein>
<organism evidence="2 3">
    <name type="scientific">Endozoicomonas gorgoniicola</name>
    <dbReference type="NCBI Taxonomy" id="1234144"/>
    <lineage>
        <taxon>Bacteria</taxon>
        <taxon>Pseudomonadati</taxon>
        <taxon>Pseudomonadota</taxon>
        <taxon>Gammaproteobacteria</taxon>
        <taxon>Oceanospirillales</taxon>
        <taxon>Endozoicomonadaceae</taxon>
        <taxon>Endozoicomonas</taxon>
    </lineage>
</organism>
<dbReference type="Proteomes" id="UP001209854">
    <property type="component" value="Unassembled WGS sequence"/>
</dbReference>
<comment type="caution">
    <text evidence="2">The sequence shown here is derived from an EMBL/GenBank/DDBJ whole genome shotgun (WGS) entry which is preliminary data.</text>
</comment>
<evidence type="ECO:0000313" key="3">
    <source>
        <dbReference type="Proteomes" id="UP001209854"/>
    </source>
</evidence>
<proteinExistence type="predicted"/>
<name>A0ABT3MVB0_9GAMM</name>
<feature type="region of interest" description="Disordered" evidence="1">
    <location>
        <begin position="21"/>
        <end position="50"/>
    </location>
</feature>
<keyword evidence="3" id="KW-1185">Reference proteome</keyword>
<sequence>MREPCRIKVIQDGKWHRIKGYDFTAKPGTPSEYNDDTSQRPKQTPMLPAESDVFDASFDF</sequence>
<dbReference type="RefSeq" id="WP_262568157.1">
    <property type="nucleotide sequence ID" value="NZ_JAPFCC010000001.1"/>
</dbReference>
<dbReference type="EMBL" id="JAPFCC010000001">
    <property type="protein sequence ID" value="MCW7553326.1"/>
    <property type="molecule type" value="Genomic_DNA"/>
</dbReference>
<gene>
    <name evidence="2" type="ORF">NX722_11890</name>
</gene>
<evidence type="ECO:0000256" key="1">
    <source>
        <dbReference type="SAM" id="MobiDB-lite"/>
    </source>
</evidence>